<organism evidence="1 2">
    <name type="scientific">Candidatus Micrarchaeum acidiphilum ARMAN-2</name>
    <dbReference type="NCBI Taxonomy" id="425595"/>
    <lineage>
        <taxon>Archaea</taxon>
        <taxon>Candidatus Micrarchaeota</taxon>
        <taxon>Candidatus Micrarchaeia</taxon>
        <taxon>Candidatus Micrarchaeales</taxon>
        <taxon>Candidatus Micrarchaeaceae</taxon>
        <taxon>Candidatus Micrarchaeum</taxon>
    </lineage>
</organism>
<evidence type="ECO:0000313" key="1">
    <source>
        <dbReference type="EMBL" id="EET89747.1"/>
    </source>
</evidence>
<dbReference type="Proteomes" id="UP000332487">
    <property type="component" value="Unassembled WGS sequence"/>
</dbReference>
<name>C7DIH3_MICA2</name>
<dbReference type="EMBL" id="GG697241">
    <property type="protein sequence ID" value="EET89747.1"/>
    <property type="molecule type" value="Genomic_DNA"/>
</dbReference>
<accession>C7DIH3</accession>
<dbReference type="SUPFAM" id="SSF55729">
    <property type="entry name" value="Acyl-CoA N-acyltransferases (Nat)"/>
    <property type="match status" value="1"/>
</dbReference>
<dbReference type="AlphaFoldDB" id="C7DIH3"/>
<evidence type="ECO:0008006" key="3">
    <source>
        <dbReference type="Google" id="ProtNLM"/>
    </source>
</evidence>
<reference evidence="1 2" key="1">
    <citation type="journal article" date="2009" name="Genome Biol.">
        <title>Community-wide analysis of microbial genome sequence signatures.</title>
        <authorList>
            <person name="Dick G.J."/>
            <person name="Andersson A.F."/>
            <person name="Baker B.J."/>
            <person name="Simmons S.L."/>
            <person name="Thomas B.C."/>
            <person name="Yelton A.P."/>
            <person name="Banfield J.F."/>
        </authorList>
    </citation>
    <scope>NUCLEOTIDE SEQUENCE [LARGE SCALE GENOMIC DNA]</scope>
    <source>
        <strain evidence="1">ARMAN-2</strain>
    </source>
</reference>
<gene>
    <name evidence="1" type="ORF">UNLARM2_0865</name>
</gene>
<keyword evidence="2" id="KW-1185">Reference proteome</keyword>
<proteinExistence type="predicted"/>
<sequence>MLWWMRLNKTHIKSSAQSETSIVEHATALLPIGYCMSVFEHGKPIDAKLVEKLSELSNSTFSDLYPDLIEAAIKRKETLFVITDVHEEPVAAAGMNYNCCHPAGHFTLGFVRMEDRGRGLYAALDRIRLEKAVLDGCKFIRVTTQNPIVERTLKNELTAMVYSNRIAGFDMLRTTFENVYKGPLLGKNGWAKDRNGAPIKYKDLNYENGDVCAIDVKLLLRR</sequence>
<evidence type="ECO:0000313" key="2">
    <source>
        <dbReference type="Proteomes" id="UP000332487"/>
    </source>
</evidence>
<reference evidence="1 2" key="2">
    <citation type="journal article" date="2010" name="Proc. Natl. Acad. Sci. U.S.A.">
        <title>Enigmatic, ultrasmall, uncultivated Archaea.</title>
        <authorList>
            <person name="Baker B.J."/>
            <person name="Comolli L.R."/>
            <person name="Dick G.J."/>
            <person name="Hauser L.J."/>
            <person name="Hyatt D."/>
            <person name="Dill B.D."/>
            <person name="Land M.L."/>
            <person name="Verberkmoes N.C."/>
            <person name="Hettich R.L."/>
            <person name="Banfield J.F."/>
        </authorList>
    </citation>
    <scope>NUCLEOTIDE SEQUENCE [LARGE SCALE GENOMIC DNA]</scope>
    <source>
        <strain evidence="1">ARMAN-2</strain>
    </source>
</reference>
<dbReference type="InterPro" id="IPR016181">
    <property type="entry name" value="Acyl_CoA_acyltransferase"/>
</dbReference>
<protein>
    <recommendedName>
        <fullName evidence="3">N-acetyltransferase domain-containing protein</fullName>
    </recommendedName>
</protein>